<evidence type="ECO:0000313" key="1">
    <source>
        <dbReference type="EMBL" id="PKS10185.1"/>
    </source>
</evidence>
<name>A0A2N3NCL2_9PEZI</name>
<reference evidence="1 2" key="1">
    <citation type="journal article" date="2017" name="G3 (Bethesda)">
        <title>First Draft Genome Sequence of the Pathogenic Fungus Lomentospora prolificans (Formerly Scedosporium prolificans).</title>
        <authorList>
            <person name="Luo R."/>
            <person name="Zimin A."/>
            <person name="Workman R."/>
            <person name="Fan Y."/>
            <person name="Pertea G."/>
            <person name="Grossman N."/>
            <person name="Wear M.P."/>
            <person name="Jia B."/>
            <person name="Miller H."/>
            <person name="Casadevall A."/>
            <person name="Timp W."/>
            <person name="Zhang S.X."/>
            <person name="Salzberg S.L."/>
        </authorList>
    </citation>
    <scope>NUCLEOTIDE SEQUENCE [LARGE SCALE GENOMIC DNA]</scope>
    <source>
        <strain evidence="1 2">JHH-5317</strain>
    </source>
</reference>
<proteinExistence type="predicted"/>
<comment type="caution">
    <text evidence="1">The sequence shown here is derived from an EMBL/GenBank/DDBJ whole genome shotgun (WGS) entry which is preliminary data.</text>
</comment>
<keyword evidence="2" id="KW-1185">Reference proteome</keyword>
<dbReference type="EMBL" id="NLAX01000008">
    <property type="protein sequence ID" value="PKS10185.1"/>
    <property type="molecule type" value="Genomic_DNA"/>
</dbReference>
<dbReference type="AlphaFoldDB" id="A0A2N3NCL2"/>
<evidence type="ECO:0000313" key="2">
    <source>
        <dbReference type="Proteomes" id="UP000233524"/>
    </source>
</evidence>
<protein>
    <submittedName>
        <fullName evidence="1">Uncharacterized protein</fullName>
    </submittedName>
</protein>
<accession>A0A2N3NCL2</accession>
<organism evidence="1 2">
    <name type="scientific">Lomentospora prolificans</name>
    <dbReference type="NCBI Taxonomy" id="41688"/>
    <lineage>
        <taxon>Eukaryota</taxon>
        <taxon>Fungi</taxon>
        <taxon>Dikarya</taxon>
        <taxon>Ascomycota</taxon>
        <taxon>Pezizomycotina</taxon>
        <taxon>Sordariomycetes</taxon>
        <taxon>Hypocreomycetidae</taxon>
        <taxon>Microascales</taxon>
        <taxon>Microascaceae</taxon>
        <taxon>Lomentospora</taxon>
    </lineage>
</organism>
<sequence>MLRNPLVNALRAASPSSRIIQSASAQQVWQQQRMLTTTSPLSSKVIFDKTSNPELDAIFTEMLHKIILPARLPKKKRKIVFNEKYSQKLQVDPIIIEVDGYEHRFDTLDYHQGTIPASRDLMRKAVRLMATRDDWANLVRLLAGYRNADRRILAKDVFDIIQNAGRSGNIYAILDALRNVKESGLRIRTVPVADSILYWIQMMAVNSGFAQEETTKAKTWAVMLRELMENEDHAKHPTWPGRIPLHREPQIVGQVLHTAAARAVYCQDGKDEDGKVAELAETLTYVWPSDRGLKDIHQSSLSPDAKTSERVKFQAENDAYLKLDITNRISIGSFILNGIELAKKVVAPELAAKLEPIAEILKRDLDAEKAANVKAARGWDVYDKLIAKKA</sequence>
<dbReference type="InParanoid" id="A0A2N3NCL2"/>
<dbReference type="VEuPathDB" id="FungiDB:jhhlp_001935"/>
<gene>
    <name evidence="1" type="ORF">jhhlp_001935</name>
</gene>
<dbReference type="Proteomes" id="UP000233524">
    <property type="component" value="Unassembled WGS sequence"/>
</dbReference>
<dbReference type="OrthoDB" id="5405126at2759"/>